<accession>A0A9X1AJF9</accession>
<sequence length="61" mass="6894">MGRSIPRSNLPKVTKVTKVTVAPKLFFSEFAELRRLEGCLIEKSDFTDEKELVRPGMARGL</sequence>
<evidence type="ECO:0000313" key="2">
    <source>
        <dbReference type="Proteomes" id="UP001138757"/>
    </source>
</evidence>
<organism evidence="1 2">
    <name type="scientific">Sphingobium nicotianae</name>
    <dbReference type="NCBI Taxonomy" id="2782607"/>
    <lineage>
        <taxon>Bacteria</taxon>
        <taxon>Pseudomonadati</taxon>
        <taxon>Pseudomonadota</taxon>
        <taxon>Alphaproteobacteria</taxon>
        <taxon>Sphingomonadales</taxon>
        <taxon>Sphingomonadaceae</taxon>
        <taxon>Sphingobium</taxon>
    </lineage>
</organism>
<dbReference type="EMBL" id="JAHGAW010000002">
    <property type="protein sequence ID" value="MBT2185920.1"/>
    <property type="molecule type" value="Genomic_DNA"/>
</dbReference>
<keyword evidence="2" id="KW-1185">Reference proteome</keyword>
<proteinExistence type="predicted"/>
<reference evidence="1" key="1">
    <citation type="submission" date="2021-05" db="EMBL/GenBank/DDBJ databases">
        <title>Genome of Sphingobium sp. strain.</title>
        <authorList>
            <person name="Fan R."/>
        </authorList>
    </citation>
    <scope>NUCLEOTIDE SEQUENCE</scope>
    <source>
        <strain evidence="1">H33</strain>
    </source>
</reference>
<dbReference type="Proteomes" id="UP001138757">
    <property type="component" value="Unassembled WGS sequence"/>
</dbReference>
<protein>
    <submittedName>
        <fullName evidence="1">Uncharacterized protein</fullName>
    </submittedName>
</protein>
<dbReference type="AlphaFoldDB" id="A0A9X1AJF9"/>
<comment type="caution">
    <text evidence="1">The sequence shown here is derived from an EMBL/GenBank/DDBJ whole genome shotgun (WGS) entry which is preliminary data.</text>
</comment>
<name>A0A9X1AJF9_9SPHN</name>
<dbReference type="RefSeq" id="WP_214621677.1">
    <property type="nucleotide sequence ID" value="NZ_JAHGAW010000002.1"/>
</dbReference>
<gene>
    <name evidence="1" type="ORF">KK488_03070</name>
</gene>
<evidence type="ECO:0000313" key="1">
    <source>
        <dbReference type="EMBL" id="MBT2185920.1"/>
    </source>
</evidence>